<dbReference type="GeneID" id="29115909"/>
<reference evidence="2 3" key="1">
    <citation type="submission" date="2016-05" db="EMBL/GenBank/DDBJ databases">
        <title>Comparative analysis of secretome profiles of manganese(II)-oxidizing ascomycete fungi.</title>
        <authorList>
            <consortium name="DOE Joint Genome Institute"/>
            <person name="Zeiner C.A."/>
            <person name="Purvine S.O."/>
            <person name="Zink E.M."/>
            <person name="Wu S."/>
            <person name="Pasa-Tolic L."/>
            <person name="Chaput D.L."/>
            <person name="Haridas S."/>
            <person name="Grigoriev I.V."/>
            <person name="Santelli C.M."/>
            <person name="Hansel C.M."/>
        </authorList>
    </citation>
    <scope>NUCLEOTIDE SEQUENCE [LARGE SCALE GENOMIC DNA]</scope>
    <source>
        <strain evidence="2 3">SRC1lrK2f</strain>
    </source>
</reference>
<dbReference type="RefSeq" id="XP_018384628.1">
    <property type="nucleotide sequence ID" value="XM_018530315.1"/>
</dbReference>
<organism evidence="2 3">
    <name type="scientific">Alternaria alternata</name>
    <name type="common">Alternaria rot fungus</name>
    <name type="synonym">Torula alternata</name>
    <dbReference type="NCBI Taxonomy" id="5599"/>
    <lineage>
        <taxon>Eukaryota</taxon>
        <taxon>Fungi</taxon>
        <taxon>Dikarya</taxon>
        <taxon>Ascomycota</taxon>
        <taxon>Pezizomycotina</taxon>
        <taxon>Dothideomycetes</taxon>
        <taxon>Pleosporomycetidae</taxon>
        <taxon>Pleosporales</taxon>
        <taxon>Pleosporineae</taxon>
        <taxon>Pleosporaceae</taxon>
        <taxon>Alternaria</taxon>
        <taxon>Alternaria sect. Alternaria</taxon>
        <taxon>Alternaria alternata complex</taxon>
    </lineage>
</organism>
<protein>
    <recommendedName>
        <fullName evidence="4">Secreted protein</fullName>
    </recommendedName>
</protein>
<dbReference type="Proteomes" id="UP000077248">
    <property type="component" value="Unassembled WGS sequence"/>
</dbReference>
<evidence type="ECO:0008006" key="4">
    <source>
        <dbReference type="Google" id="ProtNLM"/>
    </source>
</evidence>
<sequence length="163" mass="18389">MSIVVLLQVCFAKGTLGTQPRGLTHYAAIYICNCYNTTDCARSYISRNIVHLHENQYVRQHMTLLPLAQKCHGRPNAEPAGQDYHDLGKYPSCILSTIKRALGQHHPCHSAHVEPPILMVMAWEDMLCAYHGTNRRAVRQVVGHAKSIKNPHSTQLKYLTLFS</sequence>
<feature type="chain" id="PRO_5008059460" description="Secreted protein" evidence="1">
    <location>
        <begin position="18"/>
        <end position="163"/>
    </location>
</feature>
<name>A0A177DIP6_ALTAL</name>
<evidence type="ECO:0000313" key="2">
    <source>
        <dbReference type="EMBL" id="OAG19207.1"/>
    </source>
</evidence>
<accession>A0A177DIP6</accession>
<dbReference type="KEGG" id="aalt:CC77DRAFT_151287"/>
<gene>
    <name evidence="2" type="ORF">CC77DRAFT_151287</name>
</gene>
<keyword evidence="1" id="KW-0732">Signal</keyword>
<keyword evidence="3" id="KW-1185">Reference proteome</keyword>
<evidence type="ECO:0000313" key="3">
    <source>
        <dbReference type="Proteomes" id="UP000077248"/>
    </source>
</evidence>
<dbReference type="AlphaFoldDB" id="A0A177DIP6"/>
<dbReference type="EMBL" id="KV441481">
    <property type="protein sequence ID" value="OAG19207.1"/>
    <property type="molecule type" value="Genomic_DNA"/>
</dbReference>
<feature type="signal peptide" evidence="1">
    <location>
        <begin position="1"/>
        <end position="17"/>
    </location>
</feature>
<proteinExistence type="predicted"/>
<dbReference type="VEuPathDB" id="FungiDB:CC77DRAFT_151287"/>
<evidence type="ECO:0000256" key="1">
    <source>
        <dbReference type="SAM" id="SignalP"/>
    </source>
</evidence>